<dbReference type="OrthoDB" id="3219396at2759"/>
<feature type="region of interest" description="Disordered" evidence="3">
    <location>
        <begin position="272"/>
        <end position="299"/>
    </location>
</feature>
<dbReference type="PANTHER" id="PTHR46550">
    <property type="entry name" value="F-BOX ONLY PROTEIN 3"/>
    <property type="match status" value="1"/>
</dbReference>
<dbReference type="InterPro" id="IPR036047">
    <property type="entry name" value="F-box-like_dom_sf"/>
</dbReference>
<dbReference type="SUPFAM" id="SSF81383">
    <property type="entry name" value="F-box domain"/>
    <property type="match status" value="1"/>
</dbReference>
<evidence type="ECO:0000256" key="3">
    <source>
        <dbReference type="SAM" id="MobiDB-lite"/>
    </source>
</evidence>
<dbReference type="InterPro" id="IPR001810">
    <property type="entry name" value="F-box_dom"/>
</dbReference>
<dbReference type="Pfam" id="PF12937">
    <property type="entry name" value="F-box-like"/>
    <property type="match status" value="1"/>
</dbReference>
<keyword evidence="6" id="KW-1185">Reference proteome</keyword>
<evidence type="ECO:0000313" key="5">
    <source>
        <dbReference type="EMBL" id="PRW61144.1"/>
    </source>
</evidence>
<dbReference type="PANTHER" id="PTHR46550:SF1">
    <property type="entry name" value="F-BOX PROTEIN 3"/>
    <property type="match status" value="1"/>
</dbReference>
<evidence type="ECO:0000256" key="2">
    <source>
        <dbReference type="ARBA" id="ARBA00022786"/>
    </source>
</evidence>
<feature type="compositionally biased region" description="Acidic residues" evidence="3">
    <location>
        <begin position="288"/>
        <end position="299"/>
    </location>
</feature>
<dbReference type="SMART" id="SM00256">
    <property type="entry name" value="FBOX"/>
    <property type="match status" value="1"/>
</dbReference>
<dbReference type="PROSITE" id="PS50181">
    <property type="entry name" value="FBOX"/>
    <property type="match status" value="1"/>
</dbReference>
<accession>A0A2P6U4A9</accession>
<proteinExistence type="predicted"/>
<dbReference type="EMBL" id="LHPG02000001">
    <property type="protein sequence ID" value="PRW61144.1"/>
    <property type="molecule type" value="Genomic_DNA"/>
</dbReference>
<dbReference type="GO" id="GO:0005737">
    <property type="term" value="C:cytoplasm"/>
    <property type="evidence" value="ECO:0007669"/>
    <property type="project" value="TreeGrafter"/>
</dbReference>
<dbReference type="InterPro" id="IPR052121">
    <property type="entry name" value="F-box_SCF_Substrate_Recog"/>
</dbReference>
<feature type="domain" description="F-box" evidence="4">
    <location>
        <begin position="63"/>
        <end position="109"/>
    </location>
</feature>
<evidence type="ECO:0000259" key="4">
    <source>
        <dbReference type="PROSITE" id="PS50181"/>
    </source>
</evidence>
<evidence type="ECO:0000256" key="1">
    <source>
        <dbReference type="ARBA" id="ARBA00004906"/>
    </source>
</evidence>
<name>A0A2P6U4A9_CHLSO</name>
<protein>
    <submittedName>
        <fullName evidence="5">F-box SKIP31-like isoform X1</fullName>
    </submittedName>
</protein>
<comment type="caution">
    <text evidence="5">The sequence shown here is derived from an EMBL/GenBank/DDBJ whole genome shotgun (WGS) entry which is preliminary data.</text>
</comment>
<keyword evidence="2" id="KW-0833">Ubl conjugation pathway</keyword>
<comment type="pathway">
    <text evidence="1">Protein modification; protein ubiquitination.</text>
</comment>
<sequence>MEDEAHAAPGLLSTLSADLEAALEAAFGVEEGDEPDTLHPPAKRLRRVAAEPTGPGGDDKQPASLVLALSEPLLLRVLSFLSPDDLLALSQACRQLRAAASDGAIWRRLYHSRWPDGPQLEDAEHVQGVTWKTLYLERDERVVAEARHAAPSQELLPIYMQMAAAKRSEALRDAESLFRSPISRSQQLSSKVDAFRRQRGLLDNKKHASHCCRGGCNWVQLDQDTFICENSGFVHVCSQSCTFLEPDPSSDMHVCTITGRCVAVMLTEREEHAGEWERGRSRGGPGGEEGEEAGEDAADEGFSGRLGRAFAAGYNCETDQDFFQLTGRII</sequence>
<dbReference type="AlphaFoldDB" id="A0A2P6U4A9"/>
<organism evidence="5 6">
    <name type="scientific">Chlorella sorokiniana</name>
    <name type="common">Freshwater green alga</name>
    <dbReference type="NCBI Taxonomy" id="3076"/>
    <lineage>
        <taxon>Eukaryota</taxon>
        <taxon>Viridiplantae</taxon>
        <taxon>Chlorophyta</taxon>
        <taxon>core chlorophytes</taxon>
        <taxon>Trebouxiophyceae</taxon>
        <taxon>Chlorellales</taxon>
        <taxon>Chlorellaceae</taxon>
        <taxon>Chlorella clade</taxon>
        <taxon>Chlorella</taxon>
    </lineage>
</organism>
<reference evidence="5 6" key="1">
    <citation type="journal article" date="2018" name="Plant J.">
        <title>Genome sequences of Chlorella sorokiniana UTEX 1602 and Micractinium conductrix SAG 241.80: implications to maltose excretion by a green alga.</title>
        <authorList>
            <person name="Arriola M.B."/>
            <person name="Velmurugan N."/>
            <person name="Zhang Y."/>
            <person name="Plunkett M.H."/>
            <person name="Hondzo H."/>
            <person name="Barney B.M."/>
        </authorList>
    </citation>
    <scope>NUCLEOTIDE SEQUENCE [LARGE SCALE GENOMIC DNA]</scope>
    <source>
        <strain evidence="6">UTEX 1602</strain>
    </source>
</reference>
<evidence type="ECO:0000313" key="6">
    <source>
        <dbReference type="Proteomes" id="UP000239899"/>
    </source>
</evidence>
<dbReference type="Proteomes" id="UP000239899">
    <property type="component" value="Unassembled WGS sequence"/>
</dbReference>
<gene>
    <name evidence="5" type="ORF">C2E21_0446</name>
</gene>
<dbReference type="Gene3D" id="1.20.1280.50">
    <property type="match status" value="1"/>
</dbReference>